<keyword evidence="3" id="KW-1185">Reference proteome</keyword>
<evidence type="ECO:0000313" key="3">
    <source>
        <dbReference type="Proteomes" id="UP000316988"/>
    </source>
</evidence>
<dbReference type="PANTHER" id="PTHR46018:SF4">
    <property type="entry name" value="METALLO-HYDROLASE YHFI-RELATED"/>
    <property type="match status" value="1"/>
</dbReference>
<feature type="domain" description="Metallo-beta-lactamase" evidence="1">
    <location>
        <begin position="18"/>
        <end position="196"/>
    </location>
</feature>
<dbReference type="RefSeq" id="WP_143914461.1">
    <property type="nucleotide sequence ID" value="NZ_VLNT01000017.1"/>
</dbReference>
<dbReference type="AlphaFoldDB" id="A0A554RUP2"/>
<dbReference type="InterPro" id="IPR001279">
    <property type="entry name" value="Metallo-B-lactamas"/>
</dbReference>
<keyword evidence="2" id="KW-0378">Hydrolase</keyword>
<reference evidence="2 3" key="1">
    <citation type="submission" date="2019-07" db="EMBL/GenBank/DDBJ databases">
        <authorList>
            <person name="Zhao L.H."/>
        </authorList>
    </citation>
    <scope>NUCLEOTIDE SEQUENCE [LARGE SCALE GENOMIC DNA]</scope>
    <source>
        <strain evidence="2 3">Co35</strain>
    </source>
</reference>
<protein>
    <submittedName>
        <fullName evidence="2">MBL fold metallo-hydrolase</fullName>
    </submittedName>
</protein>
<dbReference type="InterPro" id="IPR036866">
    <property type="entry name" value="RibonucZ/Hydroxyglut_hydro"/>
</dbReference>
<dbReference type="GO" id="GO:0042781">
    <property type="term" value="F:3'-tRNA processing endoribonuclease activity"/>
    <property type="evidence" value="ECO:0007669"/>
    <property type="project" value="TreeGrafter"/>
</dbReference>
<dbReference type="SUPFAM" id="SSF56281">
    <property type="entry name" value="Metallo-hydrolase/oxidoreductase"/>
    <property type="match status" value="1"/>
</dbReference>
<organism evidence="2 3">
    <name type="scientific">Aeromicrobium piscarium</name>
    <dbReference type="NCBI Taxonomy" id="2590901"/>
    <lineage>
        <taxon>Bacteria</taxon>
        <taxon>Bacillati</taxon>
        <taxon>Actinomycetota</taxon>
        <taxon>Actinomycetes</taxon>
        <taxon>Propionibacteriales</taxon>
        <taxon>Nocardioidaceae</taxon>
        <taxon>Aeromicrobium</taxon>
    </lineage>
</organism>
<dbReference type="CDD" id="cd07716">
    <property type="entry name" value="RNaseZ_short-form-like_MBL-fold"/>
    <property type="match status" value="1"/>
</dbReference>
<accession>A0A554RUP2</accession>
<evidence type="ECO:0000259" key="1">
    <source>
        <dbReference type="SMART" id="SM00849"/>
    </source>
</evidence>
<dbReference type="OrthoDB" id="9800940at2"/>
<dbReference type="Proteomes" id="UP000316988">
    <property type="component" value="Unassembled WGS sequence"/>
</dbReference>
<dbReference type="Pfam" id="PF12706">
    <property type="entry name" value="Lactamase_B_2"/>
    <property type="match status" value="1"/>
</dbReference>
<gene>
    <name evidence="2" type="ORF">FNM00_15525</name>
</gene>
<dbReference type="SMART" id="SM00849">
    <property type="entry name" value="Lactamase_B"/>
    <property type="match status" value="1"/>
</dbReference>
<name>A0A554RUP2_9ACTN</name>
<evidence type="ECO:0000313" key="2">
    <source>
        <dbReference type="EMBL" id="TSD57831.1"/>
    </source>
</evidence>
<comment type="caution">
    <text evidence="2">The sequence shown here is derived from an EMBL/GenBank/DDBJ whole genome shotgun (WGS) entry which is preliminary data.</text>
</comment>
<dbReference type="Gene3D" id="3.60.15.10">
    <property type="entry name" value="Ribonuclease Z/Hydroxyacylglutathione hydrolase-like"/>
    <property type="match status" value="1"/>
</dbReference>
<sequence>MKLTIIGCSGSFPGPDSAASCYLVEAPYEGRTFRMLLDLGSGALGPLQTYIDLREIDAISLSHLHPDHCFDMSGLYVVRKYHPTGLLPRLPVYAPAGSDWHLSDAYGTTNPNGMTLPFEFRDLTDGLETTIGPFTLRAMLTSHPVAAYAVRLEHEGHSIVYSGDTGPMDELAGFADGADLFLCEASFVDSATNPPHLHLTGSEAGQIAAEAGVGRLLVTHIPAWTDRAEVERDLLTTYDGDYELVTAGQVFELSTTR</sequence>
<dbReference type="PANTHER" id="PTHR46018">
    <property type="entry name" value="ZINC PHOSPHODIESTERASE ELAC PROTEIN 1"/>
    <property type="match status" value="1"/>
</dbReference>
<dbReference type="EMBL" id="VLNT01000017">
    <property type="protein sequence ID" value="TSD57831.1"/>
    <property type="molecule type" value="Genomic_DNA"/>
</dbReference>
<proteinExistence type="predicted"/>